<dbReference type="PANTHER" id="PTHR30419:SF30">
    <property type="entry name" value="LYSR FAMILY TRANSCRIPTIONAL REGULATOR"/>
    <property type="match status" value="1"/>
</dbReference>
<evidence type="ECO:0000256" key="3">
    <source>
        <dbReference type="ARBA" id="ARBA00023125"/>
    </source>
</evidence>
<dbReference type="EMBL" id="JTDI01000008">
    <property type="protein sequence ID" value="KHK89188.1"/>
    <property type="molecule type" value="Genomic_DNA"/>
</dbReference>
<dbReference type="InterPro" id="IPR036388">
    <property type="entry name" value="WH-like_DNA-bd_sf"/>
</dbReference>
<evidence type="ECO:0000256" key="4">
    <source>
        <dbReference type="ARBA" id="ARBA00023163"/>
    </source>
</evidence>
<evidence type="ECO:0000313" key="7">
    <source>
        <dbReference type="Proteomes" id="UP000031057"/>
    </source>
</evidence>
<dbReference type="GO" id="GO:0003700">
    <property type="term" value="F:DNA-binding transcription factor activity"/>
    <property type="evidence" value="ECO:0007669"/>
    <property type="project" value="InterPro"/>
</dbReference>
<reference evidence="6 7" key="1">
    <citation type="submission" date="2014-10" db="EMBL/GenBank/DDBJ databases">
        <title>Genome sequence of Novosphingobium malaysiense MUSC 273(T).</title>
        <authorList>
            <person name="Lee L.-H."/>
        </authorList>
    </citation>
    <scope>NUCLEOTIDE SEQUENCE [LARGE SCALE GENOMIC DNA]</scope>
    <source>
        <strain evidence="6 7">MUSC 273</strain>
    </source>
</reference>
<comment type="similarity">
    <text evidence="1">Belongs to the LysR transcriptional regulatory family.</text>
</comment>
<comment type="caution">
    <text evidence="6">The sequence shown here is derived from an EMBL/GenBank/DDBJ whole genome shotgun (WGS) entry which is preliminary data.</text>
</comment>
<evidence type="ECO:0000256" key="2">
    <source>
        <dbReference type="ARBA" id="ARBA00023015"/>
    </source>
</evidence>
<dbReference type="Gene3D" id="1.10.10.10">
    <property type="entry name" value="Winged helix-like DNA-binding domain superfamily/Winged helix DNA-binding domain"/>
    <property type="match status" value="1"/>
</dbReference>
<dbReference type="PANTHER" id="PTHR30419">
    <property type="entry name" value="HTH-TYPE TRANSCRIPTIONAL REGULATOR YBHD"/>
    <property type="match status" value="1"/>
</dbReference>
<dbReference type="InterPro" id="IPR050950">
    <property type="entry name" value="HTH-type_LysR_regulators"/>
</dbReference>
<dbReference type="Pfam" id="PF00126">
    <property type="entry name" value="HTH_1"/>
    <property type="match status" value="1"/>
</dbReference>
<evidence type="ECO:0000313" key="6">
    <source>
        <dbReference type="EMBL" id="KHK89188.1"/>
    </source>
</evidence>
<dbReference type="SUPFAM" id="SSF46785">
    <property type="entry name" value="Winged helix' DNA-binding domain"/>
    <property type="match status" value="1"/>
</dbReference>
<organism evidence="6 7">
    <name type="scientific">Novosphingobium malaysiense</name>
    <dbReference type="NCBI Taxonomy" id="1348853"/>
    <lineage>
        <taxon>Bacteria</taxon>
        <taxon>Pseudomonadati</taxon>
        <taxon>Pseudomonadota</taxon>
        <taxon>Alphaproteobacteria</taxon>
        <taxon>Sphingomonadales</taxon>
        <taxon>Sphingomonadaceae</taxon>
        <taxon>Novosphingobium</taxon>
    </lineage>
</organism>
<protein>
    <recommendedName>
        <fullName evidence="5">HTH lysR-type domain-containing protein</fullName>
    </recommendedName>
</protein>
<feature type="domain" description="HTH lysR-type" evidence="5">
    <location>
        <begin position="1"/>
        <end position="58"/>
    </location>
</feature>
<dbReference type="InterPro" id="IPR036390">
    <property type="entry name" value="WH_DNA-bd_sf"/>
</dbReference>
<dbReference type="PROSITE" id="PS50931">
    <property type="entry name" value="HTH_LYSR"/>
    <property type="match status" value="1"/>
</dbReference>
<dbReference type="AlphaFoldDB" id="A0A0B1ZIU0"/>
<gene>
    <name evidence="6" type="ORF">LK12_21970</name>
</gene>
<dbReference type="InterPro" id="IPR005119">
    <property type="entry name" value="LysR_subst-bd"/>
</dbReference>
<keyword evidence="2" id="KW-0805">Transcription regulation</keyword>
<dbReference type="Proteomes" id="UP000031057">
    <property type="component" value="Unassembled WGS sequence"/>
</dbReference>
<dbReference type="Gene3D" id="3.40.190.10">
    <property type="entry name" value="Periplasmic binding protein-like II"/>
    <property type="match status" value="2"/>
</dbReference>
<proteinExistence type="inferred from homology"/>
<dbReference type="GO" id="GO:0005829">
    <property type="term" value="C:cytosol"/>
    <property type="evidence" value="ECO:0007669"/>
    <property type="project" value="TreeGrafter"/>
</dbReference>
<dbReference type="Pfam" id="PF03466">
    <property type="entry name" value="LysR_substrate"/>
    <property type="match status" value="1"/>
</dbReference>
<keyword evidence="4" id="KW-0804">Transcription</keyword>
<dbReference type="InterPro" id="IPR000847">
    <property type="entry name" value="LysR_HTH_N"/>
</dbReference>
<keyword evidence="3" id="KW-0238">DNA-binding</keyword>
<evidence type="ECO:0000256" key="1">
    <source>
        <dbReference type="ARBA" id="ARBA00009437"/>
    </source>
</evidence>
<dbReference type="RefSeq" id="WP_039289869.1">
    <property type="nucleotide sequence ID" value="NZ_JTDI01000008.1"/>
</dbReference>
<dbReference type="PRINTS" id="PR00039">
    <property type="entry name" value="HTHLYSR"/>
</dbReference>
<name>A0A0B1ZIU0_9SPHN</name>
<sequence length="294" mass="31363">MDLRKLRHLVVLADVGNFTRAAHSLHISQPALSRSIATLEDHCGERLFERSAEGAIPTTFCRPLIARARRMLADADRFERDLNASARGEIGRLSFGAGPLVAALTFAPMLQQLARERPGLEVRATIGPGHVLGEAVRRDELEFAVIAQDVLADRDGLIIEEVGNQTLAVLVRTGHPLAARRGLQAEDLAAYPLATGSAPDQGEESAGAALPPNGGLIVCDSFTILREVVAESDAMWLASIGFASRNAGLVPLDFDWDASRSTRIVRVRAVGRTLSPPAREASMLIAAGIASGAR</sequence>
<dbReference type="GO" id="GO:0003677">
    <property type="term" value="F:DNA binding"/>
    <property type="evidence" value="ECO:0007669"/>
    <property type="project" value="UniProtKB-KW"/>
</dbReference>
<accession>A0A0B1ZIU0</accession>
<keyword evidence="7" id="KW-1185">Reference proteome</keyword>
<evidence type="ECO:0000259" key="5">
    <source>
        <dbReference type="PROSITE" id="PS50931"/>
    </source>
</evidence>
<dbReference type="STRING" id="1348853.LK12_21970"/>
<dbReference type="SUPFAM" id="SSF53850">
    <property type="entry name" value="Periplasmic binding protein-like II"/>
    <property type="match status" value="1"/>
</dbReference>